<dbReference type="EMBL" id="BONY01000091">
    <property type="protein sequence ID" value="GIH10346.1"/>
    <property type="molecule type" value="Genomic_DNA"/>
</dbReference>
<gene>
    <name evidence="1" type="ORF">Rhe02_84130</name>
</gene>
<evidence type="ECO:0000313" key="2">
    <source>
        <dbReference type="Proteomes" id="UP000612899"/>
    </source>
</evidence>
<reference evidence="1" key="1">
    <citation type="submission" date="2021-01" db="EMBL/GenBank/DDBJ databases">
        <title>Whole genome shotgun sequence of Rhizocola hellebori NBRC 109834.</title>
        <authorList>
            <person name="Komaki H."/>
            <person name="Tamura T."/>
        </authorList>
    </citation>
    <scope>NUCLEOTIDE SEQUENCE</scope>
    <source>
        <strain evidence="1">NBRC 109834</strain>
    </source>
</reference>
<proteinExistence type="predicted"/>
<keyword evidence="2" id="KW-1185">Reference proteome</keyword>
<protein>
    <submittedName>
        <fullName evidence="1">Uncharacterized protein</fullName>
    </submittedName>
</protein>
<accession>A0A8J3VLQ7</accession>
<comment type="caution">
    <text evidence="1">The sequence shown here is derived from an EMBL/GenBank/DDBJ whole genome shotgun (WGS) entry which is preliminary data.</text>
</comment>
<dbReference type="AlphaFoldDB" id="A0A8J3VLQ7"/>
<organism evidence="1 2">
    <name type="scientific">Rhizocola hellebori</name>
    <dbReference type="NCBI Taxonomy" id="1392758"/>
    <lineage>
        <taxon>Bacteria</taxon>
        <taxon>Bacillati</taxon>
        <taxon>Actinomycetota</taxon>
        <taxon>Actinomycetes</taxon>
        <taxon>Micromonosporales</taxon>
        <taxon>Micromonosporaceae</taxon>
        <taxon>Rhizocola</taxon>
    </lineage>
</organism>
<evidence type="ECO:0000313" key="1">
    <source>
        <dbReference type="EMBL" id="GIH10346.1"/>
    </source>
</evidence>
<sequence>MMLAAIRDTGTLRVLVEAEFASAYHVWLLSAGLNGQIADSPEDSNPSKTLIAKTQLRACRVHVTKEG</sequence>
<name>A0A8J3VLQ7_9ACTN</name>
<dbReference type="Proteomes" id="UP000612899">
    <property type="component" value="Unassembled WGS sequence"/>
</dbReference>